<dbReference type="EMBL" id="FOFA01000006">
    <property type="protein sequence ID" value="SEQ84704.1"/>
    <property type="molecule type" value="Genomic_DNA"/>
</dbReference>
<sequence length="67" mass="7350">MVGVKETELWARLQQHLGAGYYRVWAAEQSLGDLGGRTVVEALAAGVASKDIWRAAWAALELPARER</sequence>
<evidence type="ECO:0000313" key="2">
    <source>
        <dbReference type="Proteomes" id="UP000198504"/>
    </source>
</evidence>
<gene>
    <name evidence="1" type="ORF">SAMN05421756_106163</name>
</gene>
<dbReference type="InterPro" id="IPR021408">
    <property type="entry name" value="DUF3046"/>
</dbReference>
<dbReference type="Pfam" id="PF11248">
    <property type="entry name" value="DUF3046"/>
    <property type="match status" value="1"/>
</dbReference>
<protein>
    <recommendedName>
        <fullName evidence="3">DUF3046 domain-containing protein</fullName>
    </recommendedName>
</protein>
<dbReference type="STRING" id="1036181.SAMN05421756_106163"/>
<accession>A0A1H9JCT5</accession>
<evidence type="ECO:0000313" key="1">
    <source>
        <dbReference type="EMBL" id="SEQ84704.1"/>
    </source>
</evidence>
<evidence type="ECO:0008006" key="3">
    <source>
        <dbReference type="Google" id="ProtNLM"/>
    </source>
</evidence>
<proteinExistence type="predicted"/>
<name>A0A1H9JCT5_9ACTN</name>
<reference evidence="2" key="1">
    <citation type="submission" date="2016-10" db="EMBL/GenBank/DDBJ databases">
        <authorList>
            <person name="Varghese N."/>
            <person name="Submissions S."/>
        </authorList>
    </citation>
    <scope>NUCLEOTIDE SEQUENCE [LARGE SCALE GENOMIC DNA]</scope>
    <source>
        <strain evidence="2">CGMCC 4.6856</strain>
    </source>
</reference>
<dbReference type="Proteomes" id="UP000198504">
    <property type="component" value="Unassembled WGS sequence"/>
</dbReference>
<keyword evidence="2" id="KW-1185">Reference proteome</keyword>
<dbReference type="AlphaFoldDB" id="A0A1H9JCT5"/>
<organism evidence="1 2">
    <name type="scientific">Microlunatus flavus</name>
    <dbReference type="NCBI Taxonomy" id="1036181"/>
    <lineage>
        <taxon>Bacteria</taxon>
        <taxon>Bacillati</taxon>
        <taxon>Actinomycetota</taxon>
        <taxon>Actinomycetes</taxon>
        <taxon>Propionibacteriales</taxon>
        <taxon>Propionibacteriaceae</taxon>
        <taxon>Microlunatus</taxon>
    </lineage>
</organism>